<reference evidence="2" key="1">
    <citation type="journal article" date="2023" name="G3 (Bethesda)">
        <title>A reference genome for the long-term kleptoplast-retaining sea slug Elysia crispata morphotype clarki.</title>
        <authorList>
            <person name="Eastman K.E."/>
            <person name="Pendleton A.L."/>
            <person name="Shaikh M.A."/>
            <person name="Suttiyut T."/>
            <person name="Ogas R."/>
            <person name="Tomko P."/>
            <person name="Gavelis G."/>
            <person name="Widhalm J.R."/>
            <person name="Wisecaver J.H."/>
        </authorList>
    </citation>
    <scope>NUCLEOTIDE SEQUENCE</scope>
    <source>
        <strain evidence="2">ECLA1</strain>
    </source>
</reference>
<feature type="region of interest" description="Disordered" evidence="1">
    <location>
        <begin position="166"/>
        <end position="192"/>
    </location>
</feature>
<feature type="compositionally biased region" description="Polar residues" evidence="1">
    <location>
        <begin position="179"/>
        <end position="192"/>
    </location>
</feature>
<feature type="region of interest" description="Disordered" evidence="1">
    <location>
        <begin position="1"/>
        <end position="21"/>
    </location>
</feature>
<name>A0AAE1B7F7_9GAST</name>
<dbReference type="AlphaFoldDB" id="A0AAE1B7F7"/>
<evidence type="ECO:0000256" key="1">
    <source>
        <dbReference type="SAM" id="MobiDB-lite"/>
    </source>
</evidence>
<comment type="caution">
    <text evidence="2">The sequence shown here is derived from an EMBL/GenBank/DDBJ whole genome shotgun (WGS) entry which is preliminary data.</text>
</comment>
<proteinExistence type="predicted"/>
<accession>A0AAE1B7F7</accession>
<protein>
    <submittedName>
        <fullName evidence="2">Uncharacterized protein</fullName>
    </submittedName>
</protein>
<gene>
    <name evidence="2" type="ORF">RRG08_015049</name>
</gene>
<evidence type="ECO:0000313" key="3">
    <source>
        <dbReference type="Proteomes" id="UP001283361"/>
    </source>
</evidence>
<feature type="compositionally biased region" description="Basic and acidic residues" evidence="1">
    <location>
        <begin position="166"/>
        <end position="176"/>
    </location>
</feature>
<sequence>METKVERRRGSASSQPVSSPKWFIETHGAKEDLAARKKIESRLPMGALSSRVDSRYLSLLSPSRRLSSQLGNRLLPRDITGYSPPPVPAIDLPILIPELSHLGGIHAPSNHVLRSTPSVATEGKSTPLHLTLKGYDTLTSEASVMADKLVMAAPLVPTYPQRTLEWDSRKTEDDKSGWLSASGNQRQMQTRT</sequence>
<keyword evidence="3" id="KW-1185">Reference proteome</keyword>
<dbReference type="Proteomes" id="UP001283361">
    <property type="component" value="Unassembled WGS sequence"/>
</dbReference>
<evidence type="ECO:0000313" key="2">
    <source>
        <dbReference type="EMBL" id="KAK3800082.1"/>
    </source>
</evidence>
<dbReference type="EMBL" id="JAWDGP010000502">
    <property type="protein sequence ID" value="KAK3800082.1"/>
    <property type="molecule type" value="Genomic_DNA"/>
</dbReference>
<organism evidence="2 3">
    <name type="scientific">Elysia crispata</name>
    <name type="common">lettuce slug</name>
    <dbReference type="NCBI Taxonomy" id="231223"/>
    <lineage>
        <taxon>Eukaryota</taxon>
        <taxon>Metazoa</taxon>
        <taxon>Spiralia</taxon>
        <taxon>Lophotrochozoa</taxon>
        <taxon>Mollusca</taxon>
        <taxon>Gastropoda</taxon>
        <taxon>Heterobranchia</taxon>
        <taxon>Euthyneura</taxon>
        <taxon>Panpulmonata</taxon>
        <taxon>Sacoglossa</taxon>
        <taxon>Placobranchoidea</taxon>
        <taxon>Plakobranchidae</taxon>
        <taxon>Elysia</taxon>
    </lineage>
</organism>